<name>A0A915AUQ1_PARUN</name>
<dbReference type="Proteomes" id="UP000887569">
    <property type="component" value="Unplaced"/>
</dbReference>
<evidence type="ECO:0000313" key="2">
    <source>
        <dbReference type="WBParaSite" id="PgR016_g099_t01"/>
    </source>
</evidence>
<accession>A0A915AUQ1</accession>
<dbReference type="WBParaSite" id="PgR016_g099_t01">
    <property type="protein sequence ID" value="PgR016_g099_t01"/>
    <property type="gene ID" value="PgR016_g099"/>
</dbReference>
<dbReference type="AlphaFoldDB" id="A0A915AUQ1"/>
<keyword evidence="1" id="KW-1185">Reference proteome</keyword>
<evidence type="ECO:0000313" key="1">
    <source>
        <dbReference type="Proteomes" id="UP000887569"/>
    </source>
</evidence>
<sequence>MWDHCGMSTRHDSSPSFVSPVVTKCDNLSFGYPAVSKLSLRCCRASMFNVLLSLTKDGSAQSVCASPENSSRDHLINTVYKQYRLRQRVLEPYRRIKNALKKLQEEYAQSKESNLFARYMRMQHMIYEVTILEKQYWQLLDIPGPGASEPATDYVMRVMEILDDAKATPQRSGISGLLSATFSVDKTRDATLYESIKKMSTNELRKECDRMYMDLYKLIRKYLSLRKIVKDLYSEYRASRFLPMVPRYALLKAMIKNILRAPAFAEVCHEVTE</sequence>
<reference evidence="2" key="1">
    <citation type="submission" date="2022-11" db="UniProtKB">
        <authorList>
            <consortium name="WormBaseParasite"/>
        </authorList>
    </citation>
    <scope>IDENTIFICATION</scope>
</reference>
<dbReference type="PANTHER" id="PTHR21010">
    <property type="entry name" value="AGAP001581-PA"/>
    <property type="match status" value="1"/>
</dbReference>
<proteinExistence type="predicted"/>
<dbReference type="PANTHER" id="PTHR21010:SF3">
    <property type="entry name" value="DAXX"/>
    <property type="match status" value="1"/>
</dbReference>
<organism evidence="1 2">
    <name type="scientific">Parascaris univalens</name>
    <name type="common">Nematode worm</name>
    <dbReference type="NCBI Taxonomy" id="6257"/>
    <lineage>
        <taxon>Eukaryota</taxon>
        <taxon>Metazoa</taxon>
        <taxon>Ecdysozoa</taxon>
        <taxon>Nematoda</taxon>
        <taxon>Chromadorea</taxon>
        <taxon>Rhabditida</taxon>
        <taxon>Spirurina</taxon>
        <taxon>Ascaridomorpha</taxon>
        <taxon>Ascaridoidea</taxon>
        <taxon>Ascarididae</taxon>
        <taxon>Parascaris</taxon>
    </lineage>
</organism>
<protein>
    <submittedName>
        <fullName evidence="2">Uncharacterized protein</fullName>
    </submittedName>
</protein>